<sequence>MPNNRKNKKSEKRSDGETFKIFGKRIAEIRLFEIEDNTNLRFRVLKTFKVVESGWQQLNRTSCGRNLLSGKKRAQPMIFNRVESKNGFRCMSCREIHDKYHLQSNIEDLPYHCRYCPDREGIFGILSEFDIKMASLNPQIYRLIEGGFDYCKFCKFVSDDKERFHEHYHRVHPPL</sequence>
<dbReference type="AlphaFoldDB" id="A0A564YZA8"/>
<gene>
    <name evidence="1" type="ORF">WMSIL1_LOCUS10540</name>
</gene>
<organism evidence="1 2">
    <name type="scientific">Hymenolepis diminuta</name>
    <name type="common">Rat tapeworm</name>
    <dbReference type="NCBI Taxonomy" id="6216"/>
    <lineage>
        <taxon>Eukaryota</taxon>
        <taxon>Metazoa</taxon>
        <taxon>Spiralia</taxon>
        <taxon>Lophotrochozoa</taxon>
        <taxon>Platyhelminthes</taxon>
        <taxon>Cestoda</taxon>
        <taxon>Eucestoda</taxon>
        <taxon>Cyclophyllidea</taxon>
        <taxon>Hymenolepididae</taxon>
        <taxon>Hymenolepis</taxon>
    </lineage>
</organism>
<evidence type="ECO:0000313" key="1">
    <source>
        <dbReference type="EMBL" id="VUZ51954.1"/>
    </source>
</evidence>
<name>A0A564YZA8_HYMDI</name>
<evidence type="ECO:0000313" key="2">
    <source>
        <dbReference type="Proteomes" id="UP000321570"/>
    </source>
</evidence>
<dbReference type="Proteomes" id="UP000321570">
    <property type="component" value="Unassembled WGS sequence"/>
</dbReference>
<protein>
    <submittedName>
        <fullName evidence="1">Uncharacterized protein</fullName>
    </submittedName>
</protein>
<dbReference type="EMBL" id="CABIJS010000455">
    <property type="protein sequence ID" value="VUZ51954.1"/>
    <property type="molecule type" value="Genomic_DNA"/>
</dbReference>
<reference evidence="1 2" key="1">
    <citation type="submission" date="2019-07" db="EMBL/GenBank/DDBJ databases">
        <authorList>
            <person name="Jastrzebski P J."/>
            <person name="Paukszto L."/>
            <person name="Jastrzebski P J."/>
        </authorList>
    </citation>
    <scope>NUCLEOTIDE SEQUENCE [LARGE SCALE GENOMIC DNA]</scope>
    <source>
        <strain evidence="1 2">WMS-il1</strain>
    </source>
</reference>
<keyword evidence="2" id="KW-1185">Reference proteome</keyword>
<proteinExistence type="predicted"/>
<accession>A0A564YZA8</accession>